<dbReference type="Pfam" id="PF01311">
    <property type="entry name" value="Bac_export_1"/>
    <property type="match status" value="1"/>
</dbReference>
<feature type="transmembrane region" description="Helical" evidence="10">
    <location>
        <begin position="15"/>
        <end position="34"/>
    </location>
</feature>
<dbReference type="GO" id="GO:0009425">
    <property type="term" value="C:bacterial-type flagellum basal body"/>
    <property type="evidence" value="ECO:0007669"/>
    <property type="project" value="UniProtKB-SubCell"/>
</dbReference>
<evidence type="ECO:0000256" key="3">
    <source>
        <dbReference type="ARBA" id="ARBA00021717"/>
    </source>
</evidence>
<dbReference type="InterPro" id="IPR006303">
    <property type="entry name" value="FliR"/>
</dbReference>
<name>A0A8S0XIQ0_9GAMM</name>
<comment type="caution">
    <text evidence="11">The sequence shown here is derived from an EMBL/GenBank/DDBJ whole genome shotgun (WGS) entry which is preliminary data.</text>
</comment>
<keyword evidence="6 10" id="KW-1133">Transmembrane helix</keyword>
<feature type="transmembrane region" description="Helical" evidence="10">
    <location>
        <begin position="179"/>
        <end position="199"/>
    </location>
</feature>
<protein>
    <recommendedName>
        <fullName evidence="3 9">Flagellar biosynthetic protein FliR</fullName>
    </recommendedName>
</protein>
<comment type="function">
    <text evidence="1 10">Role in flagellar biosynthesis.</text>
</comment>
<evidence type="ECO:0000256" key="5">
    <source>
        <dbReference type="ARBA" id="ARBA00022692"/>
    </source>
</evidence>
<feature type="transmembrane region" description="Helical" evidence="10">
    <location>
        <begin position="211"/>
        <end position="233"/>
    </location>
</feature>
<evidence type="ECO:0000256" key="6">
    <source>
        <dbReference type="ARBA" id="ARBA00022989"/>
    </source>
</evidence>
<evidence type="ECO:0000313" key="11">
    <source>
        <dbReference type="EMBL" id="CAA9890986.1"/>
    </source>
</evidence>
<feature type="transmembrane region" description="Helical" evidence="10">
    <location>
        <begin position="126"/>
        <end position="147"/>
    </location>
</feature>
<gene>
    <name evidence="11" type="primary">fliR</name>
    <name evidence="11" type="ORF">METHB2_310017</name>
</gene>
<keyword evidence="12" id="KW-1185">Reference proteome</keyword>
<dbReference type="PANTHER" id="PTHR30065:SF8">
    <property type="entry name" value="FLAGELLAR BIOSYNTHETIC PROTEIN FLIR"/>
    <property type="match status" value="1"/>
</dbReference>
<evidence type="ECO:0000256" key="10">
    <source>
        <dbReference type="RuleBase" id="RU362071"/>
    </source>
</evidence>
<dbReference type="EMBL" id="CADCXN010000060">
    <property type="protein sequence ID" value="CAA9890986.1"/>
    <property type="molecule type" value="Genomic_DNA"/>
</dbReference>
<evidence type="ECO:0000256" key="1">
    <source>
        <dbReference type="ARBA" id="ARBA00002578"/>
    </source>
</evidence>
<evidence type="ECO:0000256" key="8">
    <source>
        <dbReference type="ARBA" id="ARBA00023143"/>
    </source>
</evidence>
<dbReference type="Proteomes" id="UP000494216">
    <property type="component" value="Unassembled WGS sequence"/>
</dbReference>
<evidence type="ECO:0000313" key="12">
    <source>
        <dbReference type="Proteomes" id="UP000494216"/>
    </source>
</evidence>
<dbReference type="GO" id="GO:0006605">
    <property type="term" value="P:protein targeting"/>
    <property type="evidence" value="ECO:0007669"/>
    <property type="project" value="UniProtKB-UniRule"/>
</dbReference>
<keyword evidence="4 10" id="KW-1003">Cell membrane</keyword>
<feature type="transmembrane region" description="Helical" evidence="10">
    <location>
        <begin position="41"/>
        <end position="60"/>
    </location>
</feature>
<keyword evidence="7 10" id="KW-0472">Membrane</keyword>
<comment type="similarity">
    <text evidence="2 10">Belongs to the FliR/MopE/SpaR family.</text>
</comment>
<keyword evidence="5 10" id="KW-0812">Transmembrane</keyword>
<dbReference type="AlphaFoldDB" id="A0A8S0XIQ0"/>
<sequence>MHFTEAQVFGQVASFIWPLLRITAMFIAVPVFSIRAVPARVRLILAVAITFVVMPLLPALPAVEMFSYEGGMVAIAQVMIGLVSGFIVQLVFSSVIFAGQGIALSMGLGFASLIDPQNGQQVPVVAQFYVIISTLIFFNLDGHLLLIKMLLDSFTTLPIGVEGVAKADIWVIIGWSSRMFAVGLLLAMPVIVSLLLVNVSFGVATRAAPQLNIFSVGFPVTLMLGILLMWLTLPEVSEQIAGLLTNAYELLGQLLKL</sequence>
<dbReference type="GO" id="GO:0044780">
    <property type="term" value="P:bacterial-type flagellum assembly"/>
    <property type="evidence" value="ECO:0007669"/>
    <property type="project" value="UniProtKB-UniRule"/>
</dbReference>
<keyword evidence="8 10" id="KW-0975">Bacterial flagellum</keyword>
<dbReference type="RefSeq" id="WP_174625889.1">
    <property type="nucleotide sequence ID" value="NZ_CADCXN010000060.1"/>
</dbReference>
<dbReference type="PRINTS" id="PR00953">
    <property type="entry name" value="TYPE3IMRPROT"/>
</dbReference>
<evidence type="ECO:0000256" key="4">
    <source>
        <dbReference type="ARBA" id="ARBA00022475"/>
    </source>
</evidence>
<keyword evidence="11" id="KW-0969">Cilium</keyword>
<reference evidence="11 12" key="1">
    <citation type="submission" date="2020-02" db="EMBL/GenBank/DDBJ databases">
        <authorList>
            <person name="Hogendoorn C."/>
        </authorList>
    </citation>
    <scope>NUCLEOTIDE SEQUENCE [LARGE SCALE GENOMIC DNA]</scope>
    <source>
        <strain evidence="11">METHB21</strain>
    </source>
</reference>
<dbReference type="InterPro" id="IPR002010">
    <property type="entry name" value="T3SS_IM_R"/>
</dbReference>
<keyword evidence="11" id="KW-0282">Flagellum</keyword>
<comment type="subcellular location">
    <subcellularLocation>
        <location evidence="10">Cell membrane</location>
        <topology evidence="10">Multi-pass membrane protein</topology>
    </subcellularLocation>
    <subcellularLocation>
        <location evidence="10">Bacterial flagellum basal body</location>
    </subcellularLocation>
</comment>
<feature type="transmembrane region" description="Helical" evidence="10">
    <location>
        <begin position="66"/>
        <end position="88"/>
    </location>
</feature>
<accession>A0A8S0XIQ0</accession>
<proteinExistence type="inferred from homology"/>
<organism evidence="11 12">
    <name type="scientific">Candidatus Methylobacter favarea</name>
    <dbReference type="NCBI Taxonomy" id="2707345"/>
    <lineage>
        <taxon>Bacteria</taxon>
        <taxon>Pseudomonadati</taxon>
        <taxon>Pseudomonadota</taxon>
        <taxon>Gammaproteobacteria</taxon>
        <taxon>Methylococcales</taxon>
        <taxon>Methylococcaceae</taxon>
        <taxon>Methylobacter</taxon>
    </lineage>
</organism>
<evidence type="ECO:0000256" key="7">
    <source>
        <dbReference type="ARBA" id="ARBA00023136"/>
    </source>
</evidence>
<keyword evidence="11" id="KW-0966">Cell projection</keyword>
<evidence type="ECO:0000256" key="9">
    <source>
        <dbReference type="NCBIfam" id="TIGR01400"/>
    </source>
</evidence>
<dbReference type="NCBIfam" id="TIGR01400">
    <property type="entry name" value="fliR"/>
    <property type="match status" value="1"/>
</dbReference>
<dbReference type="PANTHER" id="PTHR30065">
    <property type="entry name" value="FLAGELLAR BIOSYNTHETIC PROTEIN FLIR"/>
    <property type="match status" value="1"/>
</dbReference>
<dbReference type="GO" id="GO:0005886">
    <property type="term" value="C:plasma membrane"/>
    <property type="evidence" value="ECO:0007669"/>
    <property type="project" value="UniProtKB-SubCell"/>
</dbReference>
<evidence type="ECO:0000256" key="2">
    <source>
        <dbReference type="ARBA" id="ARBA00009772"/>
    </source>
</evidence>